<organism evidence="3 4">
    <name type="scientific">Umbelopsis vinacea</name>
    <dbReference type="NCBI Taxonomy" id="44442"/>
    <lineage>
        <taxon>Eukaryota</taxon>
        <taxon>Fungi</taxon>
        <taxon>Fungi incertae sedis</taxon>
        <taxon>Mucoromycota</taxon>
        <taxon>Mucoromycotina</taxon>
        <taxon>Umbelopsidomycetes</taxon>
        <taxon>Umbelopsidales</taxon>
        <taxon>Umbelopsidaceae</taxon>
        <taxon>Umbelopsis</taxon>
    </lineage>
</organism>
<evidence type="ECO:0000313" key="3">
    <source>
        <dbReference type="EMBL" id="KAG2181852.1"/>
    </source>
</evidence>
<proteinExistence type="predicted"/>
<dbReference type="SUPFAM" id="SSF53098">
    <property type="entry name" value="Ribonuclease H-like"/>
    <property type="match status" value="1"/>
</dbReference>
<dbReference type="Proteomes" id="UP000612746">
    <property type="component" value="Unassembled WGS sequence"/>
</dbReference>
<dbReference type="CDD" id="cd09275">
    <property type="entry name" value="RNase_HI_RT_DIRS1"/>
    <property type="match status" value="1"/>
</dbReference>
<dbReference type="PANTHER" id="PTHR37984">
    <property type="entry name" value="PROTEIN CBG26694"/>
    <property type="match status" value="1"/>
</dbReference>
<dbReference type="PANTHER" id="PTHR37984:SF5">
    <property type="entry name" value="PROTEIN NYNRIN-LIKE"/>
    <property type="match status" value="1"/>
</dbReference>
<sequence length="515" mass="57852">MAIFKDLFSHSSRGDEDMLPSLDCMDSSAIAYERDVHANNEVCRLSTSATSVQPAIGTFPLTFNNPSIVPSKASPRLMLTAILSATTVANCIARNSAKTRLPRLHRPRPKTHTAKSPKRTVASDITHGGARQSNTPSYSLPRPPRVPNASKLKATPPLVCCRKALQVSDRSNVSQWTCLALFNLPTTPTVRGDLLPWFSLPPLDGFIPRHDMPNEFLSDNPPPFDSYFVQSLVIRLGGFHIFSPAYHPQSNGLVERMMGTSRTTLTIFCTGANWDKHLHHLRWAYNSSFHPTVQDSPFFLCHAIDPLSSKEFIVWFSLFFITYLVPLSPNLSVSPTHFAVIVAGALDTFQRLGEHKISDQWMDNLRKWIGRSLLPQASEYSIFVDASDKGWGSVFRNQVVQGLWKAKERAQSINWRELMAIELALAFPDLRDTSSLLSLPLVAEAPPLSKGEAVWLHNDHKSHVDKDIPLKLLPRWVGPFRIMDVVSPLRYNIFNSTTTYQNVDISRLKRFHAHE</sequence>
<gene>
    <name evidence="3" type="ORF">INT44_008668</name>
</gene>
<reference evidence="3" key="1">
    <citation type="submission" date="2020-12" db="EMBL/GenBank/DDBJ databases">
        <title>Metabolic potential, ecology and presence of endohyphal bacteria is reflected in genomic diversity of Mucoromycotina.</title>
        <authorList>
            <person name="Muszewska A."/>
            <person name="Okrasinska A."/>
            <person name="Steczkiewicz K."/>
            <person name="Drgas O."/>
            <person name="Orlowska M."/>
            <person name="Perlinska-Lenart U."/>
            <person name="Aleksandrzak-Piekarczyk T."/>
            <person name="Szatraj K."/>
            <person name="Zielenkiewicz U."/>
            <person name="Pilsyk S."/>
            <person name="Malc E."/>
            <person name="Mieczkowski P."/>
            <person name="Kruszewska J.S."/>
            <person name="Biernat P."/>
            <person name="Pawlowska J."/>
        </authorList>
    </citation>
    <scope>NUCLEOTIDE SEQUENCE</scope>
    <source>
        <strain evidence="3">WA0000051536</strain>
    </source>
</reference>
<dbReference type="AlphaFoldDB" id="A0A8H7UHF5"/>
<dbReference type="GO" id="GO:0015074">
    <property type="term" value="P:DNA integration"/>
    <property type="evidence" value="ECO:0007669"/>
    <property type="project" value="InterPro"/>
</dbReference>
<protein>
    <recommendedName>
        <fullName evidence="2">Integrase catalytic domain-containing protein</fullName>
    </recommendedName>
</protein>
<feature type="region of interest" description="Disordered" evidence="1">
    <location>
        <begin position="104"/>
        <end position="151"/>
    </location>
</feature>
<dbReference type="PROSITE" id="PS50994">
    <property type="entry name" value="INTEGRASE"/>
    <property type="match status" value="1"/>
</dbReference>
<evidence type="ECO:0000259" key="2">
    <source>
        <dbReference type="PROSITE" id="PS50994"/>
    </source>
</evidence>
<dbReference type="InterPro" id="IPR012337">
    <property type="entry name" value="RNaseH-like_sf"/>
</dbReference>
<dbReference type="EMBL" id="JAEPRA010000008">
    <property type="protein sequence ID" value="KAG2181852.1"/>
    <property type="molecule type" value="Genomic_DNA"/>
</dbReference>
<dbReference type="Gene3D" id="3.30.420.10">
    <property type="entry name" value="Ribonuclease H-like superfamily/Ribonuclease H"/>
    <property type="match status" value="1"/>
</dbReference>
<dbReference type="InterPro" id="IPR036397">
    <property type="entry name" value="RNaseH_sf"/>
</dbReference>
<dbReference type="InterPro" id="IPR050951">
    <property type="entry name" value="Retrovirus_Pol_polyprotein"/>
</dbReference>
<dbReference type="GO" id="GO:0005634">
    <property type="term" value="C:nucleus"/>
    <property type="evidence" value="ECO:0007669"/>
    <property type="project" value="UniProtKB-ARBA"/>
</dbReference>
<evidence type="ECO:0000313" key="4">
    <source>
        <dbReference type="Proteomes" id="UP000612746"/>
    </source>
</evidence>
<feature type="domain" description="Integrase catalytic" evidence="2">
    <location>
        <begin position="113"/>
        <end position="305"/>
    </location>
</feature>
<keyword evidence="4" id="KW-1185">Reference proteome</keyword>
<dbReference type="OrthoDB" id="2288803at2759"/>
<comment type="caution">
    <text evidence="3">The sequence shown here is derived from an EMBL/GenBank/DDBJ whole genome shotgun (WGS) entry which is preliminary data.</text>
</comment>
<dbReference type="GO" id="GO:0003676">
    <property type="term" value="F:nucleic acid binding"/>
    <property type="evidence" value="ECO:0007669"/>
    <property type="project" value="InterPro"/>
</dbReference>
<dbReference type="InterPro" id="IPR001584">
    <property type="entry name" value="Integrase_cat-core"/>
</dbReference>
<feature type="compositionally biased region" description="Basic residues" evidence="1">
    <location>
        <begin position="104"/>
        <end position="118"/>
    </location>
</feature>
<accession>A0A8H7UHF5</accession>
<name>A0A8H7UHF5_9FUNG</name>
<evidence type="ECO:0000256" key="1">
    <source>
        <dbReference type="SAM" id="MobiDB-lite"/>
    </source>
</evidence>